<keyword evidence="4 6" id="KW-1133">Transmembrane helix</keyword>
<keyword evidence="5 6" id="KW-0472">Membrane</keyword>
<keyword evidence="3 6" id="KW-0812">Transmembrane</keyword>
<feature type="domain" description="ABC3 transporter permease C-terminal" evidence="7">
    <location>
        <begin position="321"/>
        <end position="435"/>
    </location>
</feature>
<organism evidence="9 10">
    <name type="scientific">Imtechella halotolerans K1</name>
    <dbReference type="NCBI Taxonomy" id="946077"/>
    <lineage>
        <taxon>Bacteria</taxon>
        <taxon>Pseudomonadati</taxon>
        <taxon>Bacteroidota</taxon>
        <taxon>Flavobacteriia</taxon>
        <taxon>Flavobacteriales</taxon>
        <taxon>Flavobacteriaceae</taxon>
        <taxon>Imtechella</taxon>
    </lineage>
</organism>
<keyword evidence="10" id="KW-1185">Reference proteome</keyword>
<keyword evidence="2" id="KW-1003">Cell membrane</keyword>
<dbReference type="PANTHER" id="PTHR30572">
    <property type="entry name" value="MEMBRANE COMPONENT OF TRANSPORTER-RELATED"/>
    <property type="match status" value="1"/>
</dbReference>
<evidence type="ECO:0000259" key="8">
    <source>
        <dbReference type="Pfam" id="PF12704"/>
    </source>
</evidence>
<evidence type="ECO:0000256" key="2">
    <source>
        <dbReference type="ARBA" id="ARBA00022475"/>
    </source>
</evidence>
<dbReference type="GO" id="GO:0005886">
    <property type="term" value="C:plasma membrane"/>
    <property type="evidence" value="ECO:0007669"/>
    <property type="project" value="UniProtKB-SubCell"/>
</dbReference>
<dbReference type="RefSeq" id="WP_008240017.1">
    <property type="nucleotide sequence ID" value="NZ_AJJU01000017.1"/>
</dbReference>
<gene>
    <name evidence="9" type="ORF">W5A_09830</name>
</gene>
<feature type="domain" description="MacB-like periplasmic core" evidence="8">
    <location>
        <begin position="20"/>
        <end position="274"/>
    </location>
</feature>
<dbReference type="eggNOG" id="COG0577">
    <property type="taxonomic scope" value="Bacteria"/>
</dbReference>
<dbReference type="PANTHER" id="PTHR30572:SF18">
    <property type="entry name" value="ABC-TYPE MACROLIDE FAMILY EXPORT SYSTEM PERMEASE COMPONENT 2"/>
    <property type="match status" value="1"/>
</dbReference>
<feature type="transmembrane region" description="Helical" evidence="6">
    <location>
        <begin position="362"/>
        <end position="389"/>
    </location>
</feature>
<dbReference type="Pfam" id="PF02687">
    <property type="entry name" value="FtsX"/>
    <property type="match status" value="1"/>
</dbReference>
<dbReference type="Proteomes" id="UP000005938">
    <property type="component" value="Unassembled WGS sequence"/>
</dbReference>
<evidence type="ECO:0008006" key="11">
    <source>
        <dbReference type="Google" id="ProtNLM"/>
    </source>
</evidence>
<proteinExistence type="predicted"/>
<accession>I0WBT9</accession>
<dbReference type="STRING" id="946077.W5A_09830"/>
<evidence type="ECO:0000256" key="4">
    <source>
        <dbReference type="ARBA" id="ARBA00022989"/>
    </source>
</evidence>
<dbReference type="GO" id="GO:0022857">
    <property type="term" value="F:transmembrane transporter activity"/>
    <property type="evidence" value="ECO:0007669"/>
    <property type="project" value="TreeGrafter"/>
</dbReference>
<protein>
    <recommendedName>
        <fullName evidence="11">ABC transporter permease</fullName>
    </recommendedName>
</protein>
<comment type="caution">
    <text evidence="9">The sequence shown here is derived from an EMBL/GenBank/DDBJ whole genome shotgun (WGS) entry which is preliminary data.</text>
</comment>
<feature type="transmembrane region" description="Helical" evidence="6">
    <location>
        <begin position="21"/>
        <end position="41"/>
    </location>
</feature>
<evidence type="ECO:0000313" key="10">
    <source>
        <dbReference type="Proteomes" id="UP000005938"/>
    </source>
</evidence>
<evidence type="ECO:0000256" key="6">
    <source>
        <dbReference type="SAM" id="Phobius"/>
    </source>
</evidence>
<dbReference type="OrthoDB" id="8740261at2"/>
<dbReference type="PATRIC" id="fig|946077.3.peg.1979"/>
<dbReference type="InterPro" id="IPR003838">
    <property type="entry name" value="ABC3_permease_C"/>
</dbReference>
<evidence type="ECO:0000256" key="3">
    <source>
        <dbReference type="ARBA" id="ARBA00022692"/>
    </source>
</evidence>
<dbReference type="InterPro" id="IPR050250">
    <property type="entry name" value="Macrolide_Exporter_MacB"/>
</dbReference>
<name>I0WBT9_9FLAO</name>
<dbReference type="InterPro" id="IPR025857">
    <property type="entry name" value="MacB_PCD"/>
</dbReference>
<sequence length="446" mass="50151">MFKNYLKIALNSLRKNTLYTGITLFGISFTLMVLIFAVAVLENELGSNKPMTQSDKLLFLPSMTAHGYEREIETKYDSTWVEGMLKIDTIITTKVNRANKTNESNAGLSYTVFNRKIKTMTTPKRASVYFPRVPINVYPANAKLELIANLVDAEFWNILDFKFLEGKSFSEITVANRVREVVIKQEAAQAYFGKQESYVGREFVWGTKGTFKVVGVIDKTASSNEAVIADLFFPITFANENELDYDYGHLGSCHVILLAANSGDLDKISAELDKVERTLQPVNNLDDFFFNEKSVKDMYAWSFIGTQRERFGNKLLMYIFIGLGFFMLIPLINLINLNSTRVLERSGEIGVRKAFGAQTKDVLVQFLFENLILTLIGGIIGIFLSQILLGVFNTNKWLGETNLSMNLKVALIGFTIMVIFSFLSGIIPAYRISRIAIANALKTSSL</sequence>
<dbReference type="EMBL" id="AJJU01000017">
    <property type="protein sequence ID" value="EID73855.1"/>
    <property type="molecule type" value="Genomic_DNA"/>
</dbReference>
<evidence type="ECO:0000256" key="1">
    <source>
        <dbReference type="ARBA" id="ARBA00004651"/>
    </source>
</evidence>
<evidence type="ECO:0000313" key="9">
    <source>
        <dbReference type="EMBL" id="EID73855.1"/>
    </source>
</evidence>
<reference evidence="9 10" key="1">
    <citation type="journal article" date="2012" name="J. Bacteriol.">
        <title>Genome Sequence of the Halotolerant Bacterium Imtechella halotolerans K1T.</title>
        <authorList>
            <person name="Kumar S."/>
            <person name="Vikram S."/>
            <person name="Subramanian S."/>
            <person name="Raghava G.P."/>
            <person name="Pinnaka A.K."/>
        </authorList>
    </citation>
    <scope>NUCLEOTIDE SEQUENCE [LARGE SCALE GENOMIC DNA]</scope>
    <source>
        <strain evidence="9 10">K1</strain>
    </source>
</reference>
<evidence type="ECO:0000259" key="7">
    <source>
        <dbReference type="Pfam" id="PF02687"/>
    </source>
</evidence>
<feature type="transmembrane region" description="Helical" evidence="6">
    <location>
        <begin position="315"/>
        <end position="335"/>
    </location>
</feature>
<evidence type="ECO:0000256" key="5">
    <source>
        <dbReference type="ARBA" id="ARBA00023136"/>
    </source>
</evidence>
<comment type="subcellular location">
    <subcellularLocation>
        <location evidence="1">Cell membrane</location>
        <topology evidence="1">Multi-pass membrane protein</topology>
    </subcellularLocation>
</comment>
<dbReference type="AlphaFoldDB" id="I0WBT9"/>
<feature type="transmembrane region" description="Helical" evidence="6">
    <location>
        <begin position="409"/>
        <end position="430"/>
    </location>
</feature>
<dbReference type="Pfam" id="PF12704">
    <property type="entry name" value="MacB_PCD"/>
    <property type="match status" value="1"/>
</dbReference>